<dbReference type="PANTHER" id="PTHR24024:SF18">
    <property type="entry name" value="SHORT-CHAIN COLLAGEN C4-LIKE"/>
    <property type="match status" value="1"/>
</dbReference>
<name>A0ABM0M1L6_SACKO</name>
<organism evidence="2 3">
    <name type="scientific">Saccoglossus kowalevskii</name>
    <name type="common">Acorn worm</name>
    <dbReference type="NCBI Taxonomy" id="10224"/>
    <lineage>
        <taxon>Eukaryota</taxon>
        <taxon>Metazoa</taxon>
        <taxon>Hemichordata</taxon>
        <taxon>Enteropneusta</taxon>
        <taxon>Harrimaniidae</taxon>
        <taxon>Saccoglossus</taxon>
    </lineage>
</organism>
<dbReference type="RefSeq" id="XP_006813907.1">
    <property type="nucleotide sequence ID" value="XM_006813844.1"/>
</dbReference>
<dbReference type="InterPro" id="IPR051077">
    <property type="entry name" value="Ca-dependent_lectin"/>
</dbReference>
<reference evidence="3" key="1">
    <citation type="submission" date="2025-08" db="UniProtKB">
        <authorList>
            <consortium name="RefSeq"/>
        </authorList>
    </citation>
    <scope>IDENTIFICATION</scope>
    <source>
        <tissue evidence="3">Testes</tissue>
    </source>
</reference>
<dbReference type="Proteomes" id="UP000694865">
    <property type="component" value="Unplaced"/>
</dbReference>
<keyword evidence="2" id="KW-1185">Reference proteome</keyword>
<evidence type="ECO:0000313" key="3">
    <source>
        <dbReference type="RefSeq" id="XP_006813907.1"/>
    </source>
</evidence>
<protein>
    <submittedName>
        <fullName evidence="3">Uncharacterized protein LOC102809962</fullName>
    </submittedName>
</protein>
<keyword evidence="1" id="KW-0812">Transmembrane</keyword>
<evidence type="ECO:0000313" key="2">
    <source>
        <dbReference type="Proteomes" id="UP000694865"/>
    </source>
</evidence>
<feature type="transmembrane region" description="Helical" evidence="1">
    <location>
        <begin position="16"/>
        <end position="40"/>
    </location>
</feature>
<dbReference type="GeneID" id="102809962"/>
<gene>
    <name evidence="3" type="primary">LOC102809962</name>
</gene>
<evidence type="ECO:0000256" key="1">
    <source>
        <dbReference type="SAM" id="Phobius"/>
    </source>
</evidence>
<proteinExistence type="predicted"/>
<dbReference type="PANTHER" id="PTHR24024">
    <property type="entry name" value="PULMONARY SURFACTANT-ASSOCIATED PROTEIN A"/>
    <property type="match status" value="1"/>
</dbReference>
<accession>A0ABM0M1L6</accession>
<keyword evidence="1" id="KW-0472">Membrane</keyword>
<keyword evidence="1" id="KW-1133">Transmembrane helix</keyword>
<sequence length="254" mass="28814">MTQDKGKTMVSLKTGIYLFGFMICVFFTSVCIVMTSWVVVKMQEQQNENMQYRSMVDELLVRVVKLEETVLGLSGGRGISRQDHLLTVDKENVVGQNELINVKFNNSLYSNHGLPAMKSNNNSINENSSYAEINIQDGPGTLYIRWGRKTCPARAELVYNVCLVNSRSRVLMVPARNECPSEEWTREYHGYLMTQRHSFDRSEFICVDRYPEARPGSVDNHNGALLYPVEARCGSLPRGPYIEGYEITCAVCTI</sequence>